<name>Q0V7K5_PHANO</name>
<reference evidence="2" key="1">
    <citation type="journal article" date="2007" name="Plant Cell">
        <title>Dothideomycete-plant interactions illuminated by genome sequencing and EST analysis of the wheat pathogen Stagonospora nodorum.</title>
        <authorList>
            <person name="Hane J.K."/>
            <person name="Lowe R.G."/>
            <person name="Solomon P.S."/>
            <person name="Tan K.C."/>
            <person name="Schoch C.L."/>
            <person name="Spatafora J.W."/>
            <person name="Crous P.W."/>
            <person name="Kodira C."/>
            <person name="Birren B.W."/>
            <person name="Galagan J.E."/>
            <person name="Torriani S.F."/>
            <person name="McDonald B.A."/>
            <person name="Oliver R.P."/>
        </authorList>
    </citation>
    <scope>NUCLEOTIDE SEQUENCE [LARGE SCALE GENOMIC DNA]</scope>
    <source>
        <strain evidence="2">SN15 / ATCC MYA-4574 / FGSC 10173</strain>
    </source>
</reference>
<dbReference type="Proteomes" id="UP000001055">
    <property type="component" value="Unassembled WGS sequence"/>
</dbReference>
<dbReference type="InParanoid" id="Q0V7K5"/>
<dbReference type="RefSeq" id="XP_001790707.1">
    <property type="nucleotide sequence ID" value="XM_001790655.1"/>
</dbReference>
<dbReference type="EMBL" id="CH445325">
    <property type="protein sequence ID" value="EAT91504.1"/>
    <property type="molecule type" value="Genomic_DNA"/>
</dbReference>
<proteinExistence type="predicted"/>
<gene>
    <name evidence="1" type="ORF">SNOG_00009</name>
</gene>
<dbReference type="AlphaFoldDB" id="Q0V7K5"/>
<evidence type="ECO:0000313" key="2">
    <source>
        <dbReference type="Proteomes" id="UP000001055"/>
    </source>
</evidence>
<organism evidence="1 2">
    <name type="scientific">Phaeosphaeria nodorum (strain SN15 / ATCC MYA-4574 / FGSC 10173)</name>
    <name type="common">Glume blotch fungus</name>
    <name type="synonym">Parastagonospora nodorum</name>
    <dbReference type="NCBI Taxonomy" id="321614"/>
    <lineage>
        <taxon>Eukaryota</taxon>
        <taxon>Fungi</taxon>
        <taxon>Dikarya</taxon>
        <taxon>Ascomycota</taxon>
        <taxon>Pezizomycotina</taxon>
        <taxon>Dothideomycetes</taxon>
        <taxon>Pleosporomycetidae</taxon>
        <taxon>Pleosporales</taxon>
        <taxon>Pleosporineae</taxon>
        <taxon>Phaeosphaeriaceae</taxon>
        <taxon>Parastagonospora</taxon>
    </lineage>
</organism>
<dbReference type="KEGG" id="pno:SNOG_00009"/>
<accession>Q0V7K5</accession>
<sequence>MCTNPACGPVSYYGILEMSTLDQPGHDDQVKHSRIGQQNYWDDAAGSWEFTTACQHAALSDFYGFTNCLVTHQE</sequence>
<protein>
    <submittedName>
        <fullName evidence="1">Uncharacterized protein</fullName>
    </submittedName>
</protein>
<evidence type="ECO:0000313" key="1">
    <source>
        <dbReference type="EMBL" id="EAT91504.1"/>
    </source>
</evidence>
<dbReference type="GeneID" id="5968103"/>